<evidence type="ECO:0000313" key="2">
    <source>
        <dbReference type="EMBL" id="PYH92344.1"/>
    </source>
</evidence>
<name>A0A319D4Y1_9EURO</name>
<dbReference type="Proteomes" id="UP000247810">
    <property type="component" value="Unassembled WGS sequence"/>
</dbReference>
<evidence type="ECO:0000313" key="3">
    <source>
        <dbReference type="Proteomes" id="UP000247810"/>
    </source>
</evidence>
<feature type="region of interest" description="Disordered" evidence="1">
    <location>
        <begin position="72"/>
        <end position="96"/>
    </location>
</feature>
<gene>
    <name evidence="2" type="ORF">BO71DRAFT_485511</name>
</gene>
<dbReference type="VEuPathDB" id="FungiDB:BO71DRAFT_485511"/>
<dbReference type="EMBL" id="KZ825919">
    <property type="protein sequence ID" value="PYH92344.1"/>
    <property type="molecule type" value="Genomic_DNA"/>
</dbReference>
<dbReference type="OrthoDB" id="4343623at2759"/>
<reference evidence="2 3" key="1">
    <citation type="submission" date="2018-02" db="EMBL/GenBank/DDBJ databases">
        <title>The genomes of Aspergillus section Nigri reveals drivers in fungal speciation.</title>
        <authorList>
            <consortium name="DOE Joint Genome Institute"/>
            <person name="Vesth T.C."/>
            <person name="Nybo J."/>
            <person name="Theobald S."/>
            <person name="Brandl J."/>
            <person name="Frisvad J.C."/>
            <person name="Nielsen K.F."/>
            <person name="Lyhne E.K."/>
            <person name="Kogle M.E."/>
            <person name="Kuo A."/>
            <person name="Riley R."/>
            <person name="Clum A."/>
            <person name="Nolan M."/>
            <person name="Lipzen A."/>
            <person name="Salamov A."/>
            <person name="Henrissat B."/>
            <person name="Wiebenga A."/>
            <person name="De vries R.P."/>
            <person name="Grigoriev I.V."/>
            <person name="Mortensen U.H."/>
            <person name="Andersen M.R."/>
            <person name="Baker S.E."/>
        </authorList>
    </citation>
    <scope>NUCLEOTIDE SEQUENCE [LARGE SCALE GENOMIC DNA]</scope>
    <source>
        <strain evidence="2 3">CBS 707.79</strain>
    </source>
</reference>
<keyword evidence="3" id="KW-1185">Reference proteome</keyword>
<proteinExistence type="predicted"/>
<accession>A0A319D4Y1</accession>
<feature type="region of interest" description="Disordered" evidence="1">
    <location>
        <begin position="1"/>
        <end position="31"/>
    </location>
</feature>
<evidence type="ECO:0000256" key="1">
    <source>
        <dbReference type="SAM" id="MobiDB-lite"/>
    </source>
</evidence>
<sequence length="127" mass="14412">MKTIEDTTPETASEMSYEEPRTEDPAGSETSMMEAEISLSDMAQNSVQEMKTMLNKVYSSDIVNSMWSQVRSLASGSGEDTTQESTEETIPADPEEMHRIENLEKEKIIQFLQERHRSNAVHPGRRQ</sequence>
<protein>
    <submittedName>
        <fullName evidence="2">Uncharacterized protein</fullName>
    </submittedName>
</protein>
<organism evidence="2 3">
    <name type="scientific">Aspergillus ellipticus CBS 707.79</name>
    <dbReference type="NCBI Taxonomy" id="1448320"/>
    <lineage>
        <taxon>Eukaryota</taxon>
        <taxon>Fungi</taxon>
        <taxon>Dikarya</taxon>
        <taxon>Ascomycota</taxon>
        <taxon>Pezizomycotina</taxon>
        <taxon>Eurotiomycetes</taxon>
        <taxon>Eurotiomycetidae</taxon>
        <taxon>Eurotiales</taxon>
        <taxon>Aspergillaceae</taxon>
        <taxon>Aspergillus</taxon>
        <taxon>Aspergillus subgen. Circumdati</taxon>
    </lineage>
</organism>
<dbReference type="AlphaFoldDB" id="A0A319D4Y1"/>